<evidence type="ECO:0000256" key="1">
    <source>
        <dbReference type="SAM" id="SignalP"/>
    </source>
</evidence>
<feature type="signal peptide" evidence="1">
    <location>
        <begin position="1"/>
        <end position="26"/>
    </location>
</feature>
<dbReference type="AlphaFoldDB" id="A0A6I1I185"/>
<organism evidence="2 3">
    <name type="scientific">Janthinobacterium violaceinigrum</name>
    <dbReference type="NCBI Taxonomy" id="2654252"/>
    <lineage>
        <taxon>Bacteria</taxon>
        <taxon>Pseudomonadati</taxon>
        <taxon>Pseudomonadota</taxon>
        <taxon>Betaproteobacteria</taxon>
        <taxon>Burkholderiales</taxon>
        <taxon>Oxalobacteraceae</taxon>
        <taxon>Janthinobacterium</taxon>
    </lineage>
</organism>
<proteinExistence type="predicted"/>
<comment type="caution">
    <text evidence="2">The sequence shown here is derived from an EMBL/GenBank/DDBJ whole genome shotgun (WGS) entry which is preliminary data.</text>
</comment>
<reference evidence="2 3" key="1">
    <citation type="submission" date="2019-10" db="EMBL/GenBank/DDBJ databases">
        <title>Three novel species isolated from a subtropical stream in China.</title>
        <authorList>
            <person name="Lu H."/>
        </authorList>
    </citation>
    <scope>NUCLEOTIDE SEQUENCE [LARGE SCALE GENOMIC DNA]</scope>
    <source>
        <strain evidence="2 3">FT13W</strain>
    </source>
</reference>
<sequence>MNIAKNMEAIFVAVIAIAAATSLATAAVPKFRAAPAAIVASADQATMHTVHVSAKRLSAEEKAAL</sequence>
<evidence type="ECO:0000313" key="3">
    <source>
        <dbReference type="Proteomes" id="UP000468717"/>
    </source>
</evidence>
<dbReference type="RefSeq" id="WP_152255072.1">
    <property type="nucleotide sequence ID" value="NZ_WFLI01000012.1"/>
</dbReference>
<keyword evidence="3" id="KW-1185">Reference proteome</keyword>
<dbReference type="Proteomes" id="UP000468717">
    <property type="component" value="Unassembled WGS sequence"/>
</dbReference>
<accession>A0A6I1I185</accession>
<dbReference type="EMBL" id="WFLI01000012">
    <property type="protein sequence ID" value="KAB8064502.1"/>
    <property type="molecule type" value="Genomic_DNA"/>
</dbReference>
<feature type="chain" id="PRO_5026290557" evidence="1">
    <location>
        <begin position="27"/>
        <end position="65"/>
    </location>
</feature>
<gene>
    <name evidence="2" type="ORF">GCN75_12555</name>
</gene>
<name>A0A6I1I185_9BURK</name>
<keyword evidence="1" id="KW-0732">Signal</keyword>
<protein>
    <submittedName>
        <fullName evidence="2">Uncharacterized protein</fullName>
    </submittedName>
</protein>
<evidence type="ECO:0000313" key="2">
    <source>
        <dbReference type="EMBL" id="KAB8064502.1"/>
    </source>
</evidence>